<dbReference type="OrthoDB" id="10304340at2759"/>
<dbReference type="AlphaFoldDB" id="A0A2S6BX78"/>
<evidence type="ECO:0000256" key="1">
    <source>
        <dbReference type="SAM" id="MobiDB-lite"/>
    </source>
</evidence>
<sequence length="269" mass="31469">MARKSSNIKQALPQRVSLPRKAKPRASYPPPGDAAARVFSIPELLEQILPSDLDWDSFYVHKETGARLVFIQVCGQYSTAEWSCFKQAIADLPHGWKYSDASWRNIKLCNAKDSIPLILRVRRGDRPWDLIWDMGHFELDWYLRGDDTLGYVFNLFLQLFEHIDAIRVARGNMQTKLEEIKQEKAVTEGKWRQEFEQPRKIGGNRGVTSHRATMNARKKLWEESEKELAAELKKTTRAWWKWKWAVEKEQNAKKRQLHPKSVWRHGSEA</sequence>
<feature type="region of interest" description="Disordered" evidence="1">
    <location>
        <begin position="249"/>
        <end position="269"/>
    </location>
</feature>
<reference evidence="3" key="1">
    <citation type="journal article" date="2017" name="bioRxiv">
        <title>Conservation of a gene cluster reveals novel cercosporin biosynthetic mechanisms and extends production to the genus Colletotrichum.</title>
        <authorList>
            <person name="de Jonge R."/>
            <person name="Ebert M.K."/>
            <person name="Huitt-Roehl C.R."/>
            <person name="Pal P."/>
            <person name="Suttle J.C."/>
            <person name="Spanner R.E."/>
            <person name="Neubauer J.D."/>
            <person name="Jurick W.M.II."/>
            <person name="Stott K.A."/>
            <person name="Secor G.A."/>
            <person name="Thomma B.P.H.J."/>
            <person name="Van de Peer Y."/>
            <person name="Townsend C.A."/>
            <person name="Bolton M.D."/>
        </authorList>
    </citation>
    <scope>NUCLEOTIDE SEQUENCE [LARGE SCALE GENOMIC DNA]</scope>
    <source>
        <strain evidence="3">CBS538.71</strain>
    </source>
</reference>
<evidence type="ECO:0000313" key="3">
    <source>
        <dbReference type="Proteomes" id="UP000237631"/>
    </source>
</evidence>
<name>A0A2S6BX78_9PEZI</name>
<proteinExistence type="predicted"/>
<protein>
    <submittedName>
        <fullName evidence="2">Uncharacterized protein</fullName>
    </submittedName>
</protein>
<gene>
    <name evidence="2" type="ORF">CBER1_10032</name>
</gene>
<feature type="compositionally biased region" description="Basic residues" evidence="1">
    <location>
        <begin position="253"/>
        <end position="263"/>
    </location>
</feature>
<accession>A0A2S6BX78</accession>
<dbReference type="EMBL" id="PNEN01001722">
    <property type="protein sequence ID" value="PPJ52078.1"/>
    <property type="molecule type" value="Genomic_DNA"/>
</dbReference>
<comment type="caution">
    <text evidence="2">The sequence shown here is derived from an EMBL/GenBank/DDBJ whole genome shotgun (WGS) entry which is preliminary data.</text>
</comment>
<keyword evidence="3" id="KW-1185">Reference proteome</keyword>
<organism evidence="2 3">
    <name type="scientific">Cercospora berteroae</name>
    <dbReference type="NCBI Taxonomy" id="357750"/>
    <lineage>
        <taxon>Eukaryota</taxon>
        <taxon>Fungi</taxon>
        <taxon>Dikarya</taxon>
        <taxon>Ascomycota</taxon>
        <taxon>Pezizomycotina</taxon>
        <taxon>Dothideomycetes</taxon>
        <taxon>Dothideomycetidae</taxon>
        <taxon>Mycosphaerellales</taxon>
        <taxon>Mycosphaerellaceae</taxon>
        <taxon>Cercospora</taxon>
    </lineage>
</organism>
<dbReference type="Proteomes" id="UP000237631">
    <property type="component" value="Unassembled WGS sequence"/>
</dbReference>
<evidence type="ECO:0000313" key="2">
    <source>
        <dbReference type="EMBL" id="PPJ52078.1"/>
    </source>
</evidence>
<feature type="region of interest" description="Disordered" evidence="1">
    <location>
        <begin position="1"/>
        <end position="31"/>
    </location>
</feature>